<dbReference type="GO" id="GO:0008460">
    <property type="term" value="F:dTDP-glucose 4,6-dehydratase activity"/>
    <property type="evidence" value="ECO:0007669"/>
    <property type="project" value="UniProtKB-EC"/>
</dbReference>
<dbReference type="PANTHER" id="PTHR48079:SF6">
    <property type="entry name" value="NAD(P)-BINDING DOMAIN-CONTAINING PROTEIN-RELATED"/>
    <property type="match status" value="1"/>
</dbReference>
<dbReference type="PANTHER" id="PTHR48079">
    <property type="entry name" value="PROTEIN YEEZ"/>
    <property type="match status" value="1"/>
</dbReference>
<evidence type="ECO:0000313" key="3">
    <source>
        <dbReference type="Proteomes" id="UP000032749"/>
    </source>
</evidence>
<dbReference type="Gene3D" id="3.40.50.720">
    <property type="entry name" value="NAD(P)-binding Rossmann-like Domain"/>
    <property type="match status" value="1"/>
</dbReference>
<gene>
    <name evidence="2" type="ORF">OLEAN_C35620</name>
</gene>
<dbReference type="PATRIC" id="fig|698738.3.peg.3708"/>
<sequence length="278" mass="31215">MKRISILGSGWLGLPLAIELSKANFHVKASSRSQERLTQLRKAGIEAHAYDIEVLDSRKNTHENDFLQADILIINITSKNVAAFTQLISEIENSTIQQVLFISSTSVYKNSAKLDSAAVTEDDTAALVECPLLKIEDLFQNNSNFKTSIIRFSGLIGYQRHPGRFFLATTDDDAVYCKTIKNPDARVNMIHRDDCIGIINAVIKQNCWDEVFNACASQHPTRREFYQAALNHLGDHEPVFSGQTDSVGKIISNEKVKEQLGYSFIHDDLLDFSKMKFS</sequence>
<proteinExistence type="predicted"/>
<dbReference type="KEGG" id="oai:OLEAN_C35620"/>
<dbReference type="SUPFAM" id="SSF51735">
    <property type="entry name" value="NAD(P)-binding Rossmann-fold domains"/>
    <property type="match status" value="1"/>
</dbReference>
<dbReference type="AlphaFoldDB" id="R4YUB1"/>
<dbReference type="GO" id="GO:0050661">
    <property type="term" value="F:NADP binding"/>
    <property type="evidence" value="ECO:0007669"/>
    <property type="project" value="InterPro"/>
</dbReference>
<keyword evidence="3" id="KW-1185">Reference proteome</keyword>
<dbReference type="InterPro" id="IPR051783">
    <property type="entry name" value="NAD(P)-dependent_oxidoreduct"/>
</dbReference>
<dbReference type="Proteomes" id="UP000032749">
    <property type="component" value="Chromosome"/>
</dbReference>
<dbReference type="Pfam" id="PF03446">
    <property type="entry name" value="NAD_binding_2"/>
    <property type="match status" value="1"/>
</dbReference>
<organism evidence="2 3">
    <name type="scientific">Oleispira antarctica RB-8</name>
    <dbReference type="NCBI Taxonomy" id="698738"/>
    <lineage>
        <taxon>Bacteria</taxon>
        <taxon>Pseudomonadati</taxon>
        <taxon>Pseudomonadota</taxon>
        <taxon>Gammaproteobacteria</taxon>
        <taxon>Oceanospirillales</taxon>
        <taxon>Oceanospirillaceae</taxon>
        <taxon>Oleispira</taxon>
    </lineage>
</organism>
<evidence type="ECO:0000259" key="1">
    <source>
        <dbReference type="Pfam" id="PF03446"/>
    </source>
</evidence>
<dbReference type="GO" id="GO:0005737">
    <property type="term" value="C:cytoplasm"/>
    <property type="evidence" value="ECO:0007669"/>
    <property type="project" value="TreeGrafter"/>
</dbReference>
<name>R4YUB1_OLEAN</name>
<dbReference type="STRING" id="698738.OLEAN_C35620"/>
<dbReference type="GO" id="GO:0004029">
    <property type="term" value="F:aldehyde dehydrogenase (NAD+) activity"/>
    <property type="evidence" value="ECO:0007669"/>
    <property type="project" value="TreeGrafter"/>
</dbReference>
<protein>
    <submittedName>
        <fullName evidence="2">Putative dTDP-glucose 4,6-dehydratase</fullName>
        <ecNumber evidence="2">4.2.1.46</ecNumber>
    </submittedName>
</protein>
<dbReference type="HOGENOM" id="CLU_007383_11_1_6"/>
<dbReference type="EMBL" id="FO203512">
    <property type="protein sequence ID" value="CCK77738.1"/>
    <property type="molecule type" value="Genomic_DNA"/>
</dbReference>
<dbReference type="InterPro" id="IPR036291">
    <property type="entry name" value="NAD(P)-bd_dom_sf"/>
</dbReference>
<accession>R4YUB1</accession>
<dbReference type="InterPro" id="IPR006115">
    <property type="entry name" value="6PGDH_NADP-bd"/>
</dbReference>
<keyword evidence="2" id="KW-0456">Lyase</keyword>
<dbReference type="OrthoDB" id="9808276at2"/>
<dbReference type="EC" id="4.2.1.46" evidence="2"/>
<feature type="domain" description="6-phosphogluconate dehydrogenase NADP-binding" evidence="1">
    <location>
        <begin position="4"/>
        <end position="123"/>
    </location>
</feature>
<evidence type="ECO:0000313" key="2">
    <source>
        <dbReference type="EMBL" id="CCK77738.1"/>
    </source>
</evidence>
<reference evidence="2 3" key="1">
    <citation type="journal article" date="2013" name="Nat. Commun.">
        <title>Genome sequence and functional genomic analysis of the oil-degrading bacterium Oleispira antarctica.</title>
        <authorList>
            <person name="Kube M."/>
            <person name="Chernikova T.N."/>
            <person name="Al-Ramahi Y."/>
            <person name="Beloqui A."/>
            <person name="Lopez-Cortez N."/>
            <person name="Guazzaroni M.E."/>
            <person name="Heipieper H.J."/>
            <person name="Klages S."/>
            <person name="Kotsyurbenko O.R."/>
            <person name="Langer I."/>
            <person name="Nechitaylo T.Y."/>
            <person name="Lunsdorf H."/>
            <person name="Fernandez M."/>
            <person name="Juarez S."/>
            <person name="Ciordia S."/>
            <person name="Singer A."/>
            <person name="Kagan O."/>
            <person name="Egorova O."/>
            <person name="Petit P.A."/>
            <person name="Stogios P."/>
            <person name="Kim Y."/>
            <person name="Tchigvintsev A."/>
            <person name="Flick R."/>
            <person name="Denaro R."/>
            <person name="Genovese M."/>
            <person name="Albar J.P."/>
            <person name="Reva O.N."/>
            <person name="Martinez-Gomariz M."/>
            <person name="Tran H."/>
            <person name="Ferrer M."/>
            <person name="Savchenko A."/>
            <person name="Yakunin A.F."/>
            <person name="Yakimov M.M."/>
            <person name="Golyshina O.V."/>
            <person name="Reinhardt R."/>
            <person name="Golyshin P.N."/>
        </authorList>
    </citation>
    <scope>NUCLEOTIDE SEQUENCE [LARGE SCALE GENOMIC DNA]</scope>
</reference>